<evidence type="ECO:0000313" key="2">
    <source>
        <dbReference type="EMBL" id="GFS87592.1"/>
    </source>
</evidence>
<sequence>MSDFPKFRSGQVGVKIPEHDSEFTEDLGPNSLTIEDISEELSAPKTETSELSKTSDEECPIEPIKDEISEDNPSESLSTESGKKGKVTSDSRKTEIGASSDHIVANKYNDLVGVLSTLLARLNESEVIKQCLHHAYDDNFPASFKDNAIFLRGAIGWLNTMSSFGLLKPKPEEHDPNCKGTTLEDSMKSDAVVSNCFTALSRLGDSLPAVLGMVEELKLFEDNEKDDKTTKSSTTTVKKPEAVRPKSGSKVESAIRSQADRDRSKKEAELYKKFDSLMINYEAGVMKALGF</sequence>
<evidence type="ECO:0000313" key="3">
    <source>
        <dbReference type="Proteomes" id="UP000887013"/>
    </source>
</evidence>
<comment type="caution">
    <text evidence="2">The sequence shown here is derived from an EMBL/GenBank/DDBJ whole genome shotgun (WGS) entry which is preliminary data.</text>
</comment>
<name>A0A8X6N0F9_NEPPI</name>
<feature type="region of interest" description="Disordered" evidence="1">
    <location>
        <begin position="225"/>
        <end position="266"/>
    </location>
</feature>
<organism evidence="2 3">
    <name type="scientific">Nephila pilipes</name>
    <name type="common">Giant wood spider</name>
    <name type="synonym">Nephila maculata</name>
    <dbReference type="NCBI Taxonomy" id="299642"/>
    <lineage>
        <taxon>Eukaryota</taxon>
        <taxon>Metazoa</taxon>
        <taxon>Ecdysozoa</taxon>
        <taxon>Arthropoda</taxon>
        <taxon>Chelicerata</taxon>
        <taxon>Arachnida</taxon>
        <taxon>Araneae</taxon>
        <taxon>Araneomorphae</taxon>
        <taxon>Entelegynae</taxon>
        <taxon>Araneoidea</taxon>
        <taxon>Nephilidae</taxon>
        <taxon>Nephila</taxon>
    </lineage>
</organism>
<keyword evidence="3" id="KW-1185">Reference proteome</keyword>
<evidence type="ECO:0000256" key="1">
    <source>
        <dbReference type="SAM" id="MobiDB-lite"/>
    </source>
</evidence>
<feature type="compositionally biased region" description="Basic and acidic residues" evidence="1">
    <location>
        <begin position="47"/>
        <end position="56"/>
    </location>
</feature>
<dbReference type="Proteomes" id="UP000887013">
    <property type="component" value="Unassembled WGS sequence"/>
</dbReference>
<feature type="region of interest" description="Disordered" evidence="1">
    <location>
        <begin position="1"/>
        <end position="94"/>
    </location>
</feature>
<dbReference type="EMBL" id="BMAW01004209">
    <property type="protein sequence ID" value="GFS87592.1"/>
    <property type="molecule type" value="Genomic_DNA"/>
</dbReference>
<proteinExistence type="predicted"/>
<gene>
    <name evidence="2" type="ORF">NPIL_107101</name>
</gene>
<dbReference type="AlphaFoldDB" id="A0A8X6N0F9"/>
<reference evidence="2" key="1">
    <citation type="submission" date="2020-08" db="EMBL/GenBank/DDBJ databases">
        <title>Multicomponent nature underlies the extraordinary mechanical properties of spider dragline silk.</title>
        <authorList>
            <person name="Kono N."/>
            <person name="Nakamura H."/>
            <person name="Mori M."/>
            <person name="Yoshida Y."/>
            <person name="Ohtoshi R."/>
            <person name="Malay A.D."/>
            <person name="Moran D.A.P."/>
            <person name="Tomita M."/>
            <person name="Numata K."/>
            <person name="Arakawa K."/>
        </authorList>
    </citation>
    <scope>NUCLEOTIDE SEQUENCE</scope>
</reference>
<accession>A0A8X6N0F9</accession>
<protein>
    <submittedName>
        <fullName evidence="2">Uncharacterized protein</fullName>
    </submittedName>
</protein>
<feature type="compositionally biased region" description="Basic and acidic residues" evidence="1">
    <location>
        <begin position="81"/>
        <end position="94"/>
    </location>
</feature>